<feature type="non-terminal residue" evidence="3">
    <location>
        <position position="220"/>
    </location>
</feature>
<keyword evidence="2" id="KW-0472">Membrane</keyword>
<protein>
    <submittedName>
        <fullName evidence="3">Uncharacterized protein</fullName>
    </submittedName>
</protein>
<organism evidence="3">
    <name type="scientific">Octopus bimaculoides</name>
    <name type="common">California two-spotted octopus</name>
    <dbReference type="NCBI Taxonomy" id="37653"/>
    <lineage>
        <taxon>Eukaryota</taxon>
        <taxon>Metazoa</taxon>
        <taxon>Spiralia</taxon>
        <taxon>Lophotrochozoa</taxon>
        <taxon>Mollusca</taxon>
        <taxon>Cephalopoda</taxon>
        <taxon>Coleoidea</taxon>
        <taxon>Octopodiformes</taxon>
        <taxon>Octopoda</taxon>
        <taxon>Incirrata</taxon>
        <taxon>Octopodidae</taxon>
        <taxon>Octopus</taxon>
    </lineage>
</organism>
<dbReference type="OrthoDB" id="10057092at2759"/>
<feature type="compositionally biased region" description="Polar residues" evidence="1">
    <location>
        <begin position="148"/>
        <end position="162"/>
    </location>
</feature>
<feature type="transmembrane region" description="Helical" evidence="2">
    <location>
        <begin position="176"/>
        <end position="202"/>
    </location>
</feature>
<keyword evidence="2" id="KW-1133">Transmembrane helix</keyword>
<feature type="region of interest" description="Disordered" evidence="1">
    <location>
        <begin position="130"/>
        <end position="167"/>
    </location>
</feature>
<gene>
    <name evidence="3" type="ORF">OCBIM_22029354mg</name>
</gene>
<keyword evidence="2" id="KW-0812">Transmembrane</keyword>
<feature type="non-terminal residue" evidence="3">
    <location>
        <position position="1"/>
    </location>
</feature>
<reference evidence="3" key="1">
    <citation type="submission" date="2015-07" db="EMBL/GenBank/DDBJ databases">
        <title>MeaNS - Measles Nucleotide Surveillance Program.</title>
        <authorList>
            <person name="Tran T."/>
            <person name="Druce J."/>
        </authorList>
    </citation>
    <scope>NUCLEOTIDE SEQUENCE</scope>
    <source>
        <strain evidence="3">UCB-OBI-ISO-001</strain>
        <tissue evidence="3">Gonad</tissue>
    </source>
</reference>
<dbReference type="AlphaFoldDB" id="A0A0L8GR19"/>
<evidence type="ECO:0000256" key="1">
    <source>
        <dbReference type="SAM" id="MobiDB-lite"/>
    </source>
</evidence>
<name>A0A0L8GR19_OCTBM</name>
<proteinExistence type="predicted"/>
<dbReference type="EMBL" id="KQ420717">
    <property type="protein sequence ID" value="KOF79511.1"/>
    <property type="molecule type" value="Genomic_DNA"/>
</dbReference>
<evidence type="ECO:0000313" key="3">
    <source>
        <dbReference type="EMBL" id="KOF79511.1"/>
    </source>
</evidence>
<accession>A0A0L8GR19</accession>
<evidence type="ECO:0000256" key="2">
    <source>
        <dbReference type="SAM" id="Phobius"/>
    </source>
</evidence>
<sequence length="220" mass="25244">HIAQGKQSKEADKFQVTPSSADVAKVIRQYKAGDPVYALYYGPRRDKDPRWVPAIIKKSLGTRCFNVKVIPHGPMWRRYWEQLRPRYTTEEDNEPGDAENTVFEFATDHSMEISETVPLTQRLTRPKTMLPVPVYGPDNPRRSKRTHLTFTSNPHSAGNSTEFIDDDDDKKSNDNVFIMVMVVVMMMVMMMMMISTSMAVWLRSVLPNNVVWGSIPVLHL</sequence>